<name>K0JS51_SACES</name>
<dbReference type="InterPro" id="IPR000424">
    <property type="entry name" value="Primosome_PriB/ssb"/>
</dbReference>
<sequence>MAYNDTRITVCGTVASKIAHTKVGTGFSRVGFRIHSREQRFDRGRDDWIAGPNMFLMVTCWRELADNVHASLNRGDPVVVHGKVRVKEFNDAGRTSQFIDIEAIAVGPNLASCTAHPIRDAEGPIVVPPRREDELPLAFAGLSLNRPGSGGPDSGGPDPGGPDPSSPDQSRRPGPGSPSDHGHPPVSGRPPEVGPPPEPNLSGPADPANPAHPPVGRPSEADQPKEVSKAPF</sequence>
<dbReference type="EMBL" id="HE804045">
    <property type="protein sequence ID" value="CCH28646.1"/>
    <property type="molecule type" value="Genomic_DNA"/>
</dbReference>
<dbReference type="KEGG" id="sesp:BN6_13200"/>
<dbReference type="Proteomes" id="UP000006281">
    <property type="component" value="Chromosome"/>
</dbReference>
<reference evidence="4 5" key="1">
    <citation type="journal article" date="2012" name="BMC Genomics">
        <title>Complete genome sequence of Saccharothrix espanaensis DSM 44229T and comparison to the other completely sequenced Pseudonocardiaceae.</title>
        <authorList>
            <person name="Strobel T."/>
            <person name="Al-Dilaimi A."/>
            <person name="Blom J."/>
            <person name="Gessner A."/>
            <person name="Kalinowski J."/>
            <person name="Luzhetska M."/>
            <person name="Puhler A."/>
            <person name="Szczepanowski R."/>
            <person name="Bechthold A."/>
            <person name="Ruckert C."/>
        </authorList>
    </citation>
    <scope>NUCLEOTIDE SEQUENCE [LARGE SCALE GENOMIC DNA]</scope>
    <source>
        <strain evidence="5">ATCC 51144 / DSM 44229 / JCM 9112 / NBRC 15066 / NRRL 15764</strain>
    </source>
</reference>
<dbReference type="BioCyc" id="SESP1179773:BN6_RS41635-MONOMER"/>
<gene>
    <name evidence="4" type="ordered locus">BN6_13200</name>
</gene>
<accession>K0JS51</accession>
<proteinExistence type="predicted"/>
<feature type="compositionally biased region" description="Basic and acidic residues" evidence="3">
    <location>
        <begin position="219"/>
        <end position="232"/>
    </location>
</feature>
<evidence type="ECO:0008006" key="6">
    <source>
        <dbReference type="Google" id="ProtNLM"/>
    </source>
</evidence>
<dbReference type="GO" id="GO:0003697">
    <property type="term" value="F:single-stranded DNA binding"/>
    <property type="evidence" value="ECO:0007669"/>
    <property type="project" value="InterPro"/>
</dbReference>
<dbReference type="eggNOG" id="COG0629">
    <property type="taxonomic scope" value="Bacteria"/>
</dbReference>
<evidence type="ECO:0000313" key="4">
    <source>
        <dbReference type="EMBL" id="CCH28646.1"/>
    </source>
</evidence>
<feature type="compositionally biased region" description="Low complexity" evidence="3">
    <location>
        <begin position="166"/>
        <end position="191"/>
    </location>
</feature>
<dbReference type="Pfam" id="PF00436">
    <property type="entry name" value="SSB"/>
    <property type="match status" value="1"/>
</dbReference>
<dbReference type="Gene3D" id="2.40.50.140">
    <property type="entry name" value="Nucleic acid-binding proteins"/>
    <property type="match status" value="1"/>
</dbReference>
<protein>
    <recommendedName>
        <fullName evidence="6">Single-stranded DNA-binding protein</fullName>
    </recommendedName>
</protein>
<evidence type="ECO:0000313" key="5">
    <source>
        <dbReference type="Proteomes" id="UP000006281"/>
    </source>
</evidence>
<keyword evidence="5" id="KW-1185">Reference proteome</keyword>
<keyword evidence="1 2" id="KW-0238">DNA-binding</keyword>
<dbReference type="AlphaFoldDB" id="K0JS51"/>
<evidence type="ECO:0000256" key="2">
    <source>
        <dbReference type="PROSITE-ProRule" id="PRU00252"/>
    </source>
</evidence>
<dbReference type="InterPro" id="IPR012340">
    <property type="entry name" value="NA-bd_OB-fold"/>
</dbReference>
<evidence type="ECO:0000256" key="1">
    <source>
        <dbReference type="ARBA" id="ARBA00023125"/>
    </source>
</evidence>
<dbReference type="SUPFAM" id="SSF50249">
    <property type="entry name" value="Nucleic acid-binding proteins"/>
    <property type="match status" value="1"/>
</dbReference>
<dbReference type="STRING" id="1179773.BN6_13200"/>
<dbReference type="OrthoDB" id="9809878at2"/>
<organism evidence="4 5">
    <name type="scientific">Saccharothrix espanaensis (strain ATCC 51144 / DSM 44229 / JCM 9112 / NBRC 15066 / NRRL 15764)</name>
    <dbReference type="NCBI Taxonomy" id="1179773"/>
    <lineage>
        <taxon>Bacteria</taxon>
        <taxon>Bacillati</taxon>
        <taxon>Actinomycetota</taxon>
        <taxon>Actinomycetes</taxon>
        <taxon>Pseudonocardiales</taxon>
        <taxon>Pseudonocardiaceae</taxon>
        <taxon>Saccharothrix</taxon>
    </lineage>
</organism>
<dbReference type="HOGENOM" id="CLU_1194193_0_0_11"/>
<dbReference type="RefSeq" id="WP_015098759.1">
    <property type="nucleotide sequence ID" value="NC_019673.1"/>
</dbReference>
<dbReference type="PROSITE" id="PS50935">
    <property type="entry name" value="SSB"/>
    <property type="match status" value="1"/>
</dbReference>
<feature type="region of interest" description="Disordered" evidence="3">
    <location>
        <begin position="141"/>
        <end position="232"/>
    </location>
</feature>
<evidence type="ECO:0000256" key="3">
    <source>
        <dbReference type="SAM" id="MobiDB-lite"/>
    </source>
</evidence>
<feature type="compositionally biased region" description="Gly residues" evidence="3">
    <location>
        <begin position="148"/>
        <end position="158"/>
    </location>
</feature>
<dbReference type="PATRIC" id="fig|1179773.3.peg.1327"/>